<dbReference type="AlphaFoldDB" id="A0AAV5SCN3"/>
<dbReference type="EMBL" id="BTSX01000001">
    <property type="protein sequence ID" value="GMS79109.1"/>
    <property type="molecule type" value="Genomic_DNA"/>
</dbReference>
<protein>
    <submittedName>
        <fullName evidence="1">Uncharacterized protein</fullName>
    </submittedName>
</protein>
<comment type="caution">
    <text evidence="1">The sequence shown here is derived from an EMBL/GenBank/DDBJ whole genome shotgun (WGS) entry which is preliminary data.</text>
</comment>
<keyword evidence="2" id="KW-1185">Reference proteome</keyword>
<feature type="non-terminal residue" evidence="1">
    <location>
        <position position="84"/>
    </location>
</feature>
<proteinExistence type="predicted"/>
<evidence type="ECO:0000313" key="1">
    <source>
        <dbReference type="EMBL" id="GMS79109.1"/>
    </source>
</evidence>
<organism evidence="1 2">
    <name type="scientific">Pristionchus entomophagus</name>
    <dbReference type="NCBI Taxonomy" id="358040"/>
    <lineage>
        <taxon>Eukaryota</taxon>
        <taxon>Metazoa</taxon>
        <taxon>Ecdysozoa</taxon>
        <taxon>Nematoda</taxon>
        <taxon>Chromadorea</taxon>
        <taxon>Rhabditida</taxon>
        <taxon>Rhabditina</taxon>
        <taxon>Diplogasteromorpha</taxon>
        <taxon>Diplogasteroidea</taxon>
        <taxon>Neodiplogasteridae</taxon>
        <taxon>Pristionchus</taxon>
    </lineage>
</organism>
<gene>
    <name evidence="1" type="ORF">PENTCL1PPCAC_1284</name>
</gene>
<evidence type="ECO:0000313" key="2">
    <source>
        <dbReference type="Proteomes" id="UP001432027"/>
    </source>
</evidence>
<dbReference type="Proteomes" id="UP001432027">
    <property type="component" value="Unassembled WGS sequence"/>
</dbReference>
<name>A0AAV5SCN3_9BILA</name>
<feature type="non-terminal residue" evidence="1">
    <location>
        <position position="1"/>
    </location>
</feature>
<sequence length="84" mass="8835">TIFLTIKIAIDVGPIGIVTAPMVNISSSAYVGRTILSCARTSASSSRVKAKVACIMRFGIDISKHNNITARTLGVGLKTRSSLL</sequence>
<reference evidence="1" key="1">
    <citation type="submission" date="2023-10" db="EMBL/GenBank/DDBJ databases">
        <title>Genome assembly of Pristionchus species.</title>
        <authorList>
            <person name="Yoshida K."/>
            <person name="Sommer R.J."/>
        </authorList>
    </citation>
    <scope>NUCLEOTIDE SEQUENCE</scope>
    <source>
        <strain evidence="1">RS0144</strain>
    </source>
</reference>
<accession>A0AAV5SCN3</accession>